<dbReference type="AlphaFoldDB" id="A0A9W2ZBQ1"/>
<dbReference type="RefSeq" id="XP_055872320.1">
    <property type="nucleotide sequence ID" value="XM_056016345.1"/>
</dbReference>
<evidence type="ECO:0000313" key="1">
    <source>
        <dbReference type="Proteomes" id="UP001165740"/>
    </source>
</evidence>
<reference evidence="2" key="1">
    <citation type="submission" date="2025-08" db="UniProtKB">
        <authorList>
            <consortium name="RefSeq"/>
        </authorList>
    </citation>
    <scope>IDENTIFICATION</scope>
</reference>
<evidence type="ECO:0000313" key="2">
    <source>
        <dbReference type="RefSeq" id="XP_055872320.1"/>
    </source>
</evidence>
<gene>
    <name evidence="2" type="primary">LOC106052478</name>
</gene>
<accession>A0A9W2ZBQ1</accession>
<sequence>MNYEDRICPFCTHSKPHSKMLKACILMLTYLSMVKVFDVYCILGHGSNPFQFSLADIISNISTQDFDFGNLSIPENGLKDNLNFTNIMSSSRNESEVDSRHYLVICEQ</sequence>
<keyword evidence="1" id="KW-1185">Reference proteome</keyword>
<organism evidence="1 2">
    <name type="scientific">Biomphalaria glabrata</name>
    <name type="common">Bloodfluke planorb</name>
    <name type="synonym">Freshwater snail</name>
    <dbReference type="NCBI Taxonomy" id="6526"/>
    <lineage>
        <taxon>Eukaryota</taxon>
        <taxon>Metazoa</taxon>
        <taxon>Spiralia</taxon>
        <taxon>Lophotrochozoa</taxon>
        <taxon>Mollusca</taxon>
        <taxon>Gastropoda</taxon>
        <taxon>Heterobranchia</taxon>
        <taxon>Euthyneura</taxon>
        <taxon>Panpulmonata</taxon>
        <taxon>Hygrophila</taxon>
        <taxon>Lymnaeoidea</taxon>
        <taxon>Planorbidae</taxon>
        <taxon>Biomphalaria</taxon>
    </lineage>
</organism>
<dbReference type="Proteomes" id="UP001165740">
    <property type="component" value="Chromosome 17"/>
</dbReference>
<name>A0A9W2ZBQ1_BIOGL</name>
<dbReference type="GeneID" id="106052478"/>
<protein>
    <submittedName>
        <fullName evidence="2">Uncharacterized protein LOC106052478 isoform X1</fullName>
    </submittedName>
</protein>
<proteinExistence type="predicted"/>